<feature type="region of interest" description="Disordered" evidence="1">
    <location>
        <begin position="93"/>
        <end position="381"/>
    </location>
</feature>
<feature type="compositionally biased region" description="Polar residues" evidence="1">
    <location>
        <begin position="356"/>
        <end position="368"/>
    </location>
</feature>
<dbReference type="Proteomes" id="UP001488805">
    <property type="component" value="Unassembled WGS sequence"/>
</dbReference>
<feature type="compositionally biased region" description="Basic and acidic residues" evidence="1">
    <location>
        <begin position="140"/>
        <end position="165"/>
    </location>
</feature>
<feature type="region of interest" description="Disordered" evidence="1">
    <location>
        <begin position="523"/>
        <end position="550"/>
    </location>
</feature>
<evidence type="ECO:0000256" key="1">
    <source>
        <dbReference type="SAM" id="MobiDB-lite"/>
    </source>
</evidence>
<feature type="compositionally biased region" description="Basic and acidic residues" evidence="1">
    <location>
        <begin position="535"/>
        <end position="549"/>
    </location>
</feature>
<organism evidence="2 3">
    <name type="scientific">Zoarces viviparus</name>
    <name type="common">Viviparous eelpout</name>
    <name type="synonym">Blennius viviparus</name>
    <dbReference type="NCBI Taxonomy" id="48416"/>
    <lineage>
        <taxon>Eukaryota</taxon>
        <taxon>Metazoa</taxon>
        <taxon>Chordata</taxon>
        <taxon>Craniata</taxon>
        <taxon>Vertebrata</taxon>
        <taxon>Euteleostomi</taxon>
        <taxon>Actinopterygii</taxon>
        <taxon>Neopterygii</taxon>
        <taxon>Teleostei</taxon>
        <taxon>Neoteleostei</taxon>
        <taxon>Acanthomorphata</taxon>
        <taxon>Eupercaria</taxon>
        <taxon>Perciformes</taxon>
        <taxon>Cottioidei</taxon>
        <taxon>Zoarcales</taxon>
        <taxon>Zoarcidae</taxon>
        <taxon>Zoarcinae</taxon>
        <taxon>Zoarces</taxon>
    </lineage>
</organism>
<sequence length="592" mass="65842">MVIRTKVKSCFGKHLNSYHVLKDKEVYSELPYKSSWLNVNEQLDDIDKEFDFPQSLKHHLLRLKSDSQPDQVETEDIISAQCVNEVSNKMLSSTELKQVDPSEEKQDSSVEATELKQVDPSEEKQDSSVEATELKQVAPSEEKQDSSVEATELKQIDPSEEKQDSSVEATELKQVAPSEEKQDSSVEATALKQVDPSEEKQDSSVEATELKQVAPSEEKQDSSVEAMELKQVAPSEEKQDSSVEATALKQVDPSEEKQDSSVEATELKQVAPSEEKQDSSVEATALKQVDPSEEKQDSSVEATELKQVAPSEEKQDSSVEATALKQGDPSEERHDSSVEATEIKQVAPSEEKQDSSVEATSTQTASPNKTERADSSDPYSFKIQVFPPEDAKVIFEQAQRNLPSMDMDSEPERALNSSVAGELPKWSLKKAGTIGPADTEELPVSSVMRILRRKTKPCTSLSSRRSLTEELKCEEEKTEKRTVMLNQPADLERNNDENGRNANNDALKFTVLPVSFNFGSNGIKETTDPVPGKPDLVEGKDNSHNKTGMERGSWYPIAETERSFPSATPKTYSLFHTFQEKYMKTIQPNVNK</sequence>
<evidence type="ECO:0000313" key="2">
    <source>
        <dbReference type="EMBL" id="KAK9516962.1"/>
    </source>
</evidence>
<gene>
    <name evidence="2" type="ORF">VZT92_024866</name>
</gene>
<feature type="compositionally biased region" description="Basic and acidic residues" evidence="1">
    <location>
        <begin position="328"/>
        <end position="337"/>
    </location>
</feature>
<protein>
    <submittedName>
        <fullName evidence="2">Uncharacterized protein</fullName>
    </submittedName>
</protein>
<evidence type="ECO:0000313" key="3">
    <source>
        <dbReference type="Proteomes" id="UP001488805"/>
    </source>
</evidence>
<dbReference type="AlphaFoldDB" id="A0AAW1E436"/>
<feature type="compositionally biased region" description="Basic and acidic residues" evidence="1">
    <location>
        <begin position="97"/>
        <end position="127"/>
    </location>
</feature>
<name>A0AAW1E436_ZOAVI</name>
<accession>A0AAW1E436</accession>
<dbReference type="EMBL" id="JBCEZU010000575">
    <property type="protein sequence ID" value="KAK9516962.1"/>
    <property type="molecule type" value="Genomic_DNA"/>
</dbReference>
<comment type="caution">
    <text evidence="2">The sequence shown here is derived from an EMBL/GenBank/DDBJ whole genome shotgun (WGS) entry which is preliminary data.</text>
</comment>
<reference evidence="2 3" key="1">
    <citation type="journal article" date="2024" name="Genome Biol. Evol.">
        <title>Chromosome-level genome assembly of the viviparous eelpout Zoarces viviparus.</title>
        <authorList>
            <person name="Fuhrmann N."/>
            <person name="Brasseur M.V."/>
            <person name="Bakowski C.E."/>
            <person name="Podsiadlowski L."/>
            <person name="Prost S."/>
            <person name="Krehenwinkel H."/>
            <person name="Mayer C."/>
        </authorList>
    </citation>
    <scope>NUCLEOTIDE SEQUENCE [LARGE SCALE GENOMIC DNA]</scope>
    <source>
        <strain evidence="2">NO-MEL_2022_Ind0_liver</strain>
    </source>
</reference>
<keyword evidence="3" id="KW-1185">Reference proteome</keyword>
<proteinExistence type="predicted"/>